<gene>
    <name evidence="2" type="ORF">GDO78_000774</name>
</gene>
<sequence length="105" mass="12207">MKCQSLKSKNSLLFLVSFWNGGDLYNRSTCIVLVAAITMCLMFFETPWMIRLKVTSMTFIQTFCVGRKMVFQMGLHYKGLPTCLTHKRTRHVMSGNQMMQNRPPF</sequence>
<keyword evidence="1" id="KW-0812">Transmembrane</keyword>
<evidence type="ECO:0000313" key="3">
    <source>
        <dbReference type="Proteomes" id="UP000770717"/>
    </source>
</evidence>
<organism evidence="2 3">
    <name type="scientific">Eleutherodactylus coqui</name>
    <name type="common">Puerto Rican coqui</name>
    <dbReference type="NCBI Taxonomy" id="57060"/>
    <lineage>
        <taxon>Eukaryota</taxon>
        <taxon>Metazoa</taxon>
        <taxon>Chordata</taxon>
        <taxon>Craniata</taxon>
        <taxon>Vertebrata</taxon>
        <taxon>Euteleostomi</taxon>
        <taxon>Amphibia</taxon>
        <taxon>Batrachia</taxon>
        <taxon>Anura</taxon>
        <taxon>Neobatrachia</taxon>
        <taxon>Hyloidea</taxon>
        <taxon>Eleutherodactylidae</taxon>
        <taxon>Eleutherodactylinae</taxon>
        <taxon>Eleutherodactylus</taxon>
        <taxon>Eleutherodactylus</taxon>
    </lineage>
</organism>
<keyword evidence="1" id="KW-1133">Transmembrane helix</keyword>
<name>A0A8J6FRF7_ELECQ</name>
<dbReference type="AlphaFoldDB" id="A0A8J6FRF7"/>
<keyword evidence="3" id="KW-1185">Reference proteome</keyword>
<reference evidence="2" key="1">
    <citation type="thesis" date="2020" institute="ProQuest LLC" country="789 East Eisenhower Parkway, Ann Arbor, MI, USA">
        <title>Comparative Genomics and Chromosome Evolution.</title>
        <authorList>
            <person name="Mudd A.B."/>
        </authorList>
    </citation>
    <scope>NUCLEOTIDE SEQUENCE</scope>
    <source>
        <strain evidence="2">HN-11 Male</strain>
        <tissue evidence="2">Kidney and liver</tissue>
    </source>
</reference>
<feature type="transmembrane region" description="Helical" evidence="1">
    <location>
        <begin position="24"/>
        <end position="44"/>
    </location>
</feature>
<dbReference type="EMBL" id="WNTK01000001">
    <property type="protein sequence ID" value="KAG9492452.1"/>
    <property type="molecule type" value="Genomic_DNA"/>
</dbReference>
<evidence type="ECO:0000313" key="2">
    <source>
        <dbReference type="EMBL" id="KAG9492452.1"/>
    </source>
</evidence>
<proteinExistence type="predicted"/>
<keyword evidence="1" id="KW-0472">Membrane</keyword>
<evidence type="ECO:0000256" key="1">
    <source>
        <dbReference type="SAM" id="Phobius"/>
    </source>
</evidence>
<comment type="caution">
    <text evidence="2">The sequence shown here is derived from an EMBL/GenBank/DDBJ whole genome shotgun (WGS) entry which is preliminary data.</text>
</comment>
<dbReference type="Proteomes" id="UP000770717">
    <property type="component" value="Unassembled WGS sequence"/>
</dbReference>
<accession>A0A8J6FRF7</accession>
<protein>
    <submittedName>
        <fullName evidence="2">Uncharacterized protein</fullName>
    </submittedName>
</protein>